<feature type="domain" description="CRISPR system endoribonuclease Csx1 CARF" evidence="2">
    <location>
        <begin position="6"/>
        <end position="207"/>
    </location>
</feature>
<evidence type="ECO:0000313" key="4">
    <source>
        <dbReference type="Proteomes" id="UP000250125"/>
    </source>
</evidence>
<dbReference type="PANTHER" id="PTHR37169">
    <property type="entry name" value="CRISPR SYSTEM ENDORIBONUCLEASE CSX1-RELATED"/>
    <property type="match status" value="1"/>
</dbReference>
<dbReference type="SUPFAM" id="SSF160980">
    <property type="entry name" value="SSO1389-like"/>
    <property type="match status" value="1"/>
</dbReference>
<dbReference type="OrthoDB" id="102285at2157"/>
<dbReference type="InterPro" id="IPR010171">
    <property type="entry name" value="CRISPR_Csx1"/>
</dbReference>
<gene>
    <name evidence="3" type="ORF">A3L11_08460</name>
</gene>
<feature type="domain" description="CRISPR system endoribonuclease Csx1-like HEPN" evidence="1">
    <location>
        <begin position="439"/>
        <end position="469"/>
    </location>
</feature>
<evidence type="ECO:0008006" key="5">
    <source>
        <dbReference type="Google" id="ProtNLM"/>
    </source>
</evidence>
<dbReference type="Pfam" id="PF22230">
    <property type="entry name" value="Csx1_CARF"/>
    <property type="match status" value="1"/>
</dbReference>
<dbReference type="Gene3D" id="3.40.50.10640">
    <property type="entry name" value="SSO1389-like"/>
    <property type="match status" value="1"/>
</dbReference>
<dbReference type="RefSeq" id="WP_088856491.1">
    <property type="nucleotide sequence ID" value="NZ_CP015103.1"/>
</dbReference>
<accession>A0A2Z2MRE9</accession>
<dbReference type="InterPro" id="IPR013383">
    <property type="entry name" value="CRISPR-assoc_prot_DxTHG_CS"/>
</dbReference>
<dbReference type="GeneID" id="33318262"/>
<reference evidence="3 4" key="1">
    <citation type="submission" date="2016-04" db="EMBL/GenBank/DDBJ databases">
        <title>Complete genome sequence of Thermococcus siculi type strain RG-20.</title>
        <authorList>
            <person name="Oger P.M."/>
        </authorList>
    </citation>
    <scope>NUCLEOTIDE SEQUENCE [LARGE SCALE GENOMIC DNA]</scope>
    <source>
        <strain evidence="3 4">RG-20</strain>
    </source>
</reference>
<dbReference type="PANTHER" id="PTHR37169:SF1">
    <property type="entry name" value="CRISPR SYSTEM ENDORIBONUCLEASE CSX1"/>
    <property type="match status" value="1"/>
</dbReference>
<dbReference type="NCBIfam" id="TIGR01897">
    <property type="entry name" value="cas_MJ1666"/>
    <property type="match status" value="1"/>
</dbReference>
<dbReference type="Proteomes" id="UP000250125">
    <property type="component" value="Chromosome"/>
</dbReference>
<dbReference type="AlphaFoldDB" id="A0A2Z2MRE9"/>
<dbReference type="InterPro" id="IPR053857">
    <property type="entry name" value="Csx1_CARF"/>
</dbReference>
<keyword evidence="4" id="KW-1185">Reference proteome</keyword>
<organism evidence="3 4">
    <name type="scientific">Thermococcus siculi</name>
    <dbReference type="NCBI Taxonomy" id="72803"/>
    <lineage>
        <taxon>Archaea</taxon>
        <taxon>Methanobacteriati</taxon>
        <taxon>Methanobacteriota</taxon>
        <taxon>Thermococci</taxon>
        <taxon>Thermococcales</taxon>
        <taxon>Thermococcaceae</taxon>
        <taxon>Thermococcus</taxon>
    </lineage>
</organism>
<evidence type="ECO:0000313" key="3">
    <source>
        <dbReference type="EMBL" id="ASJ09257.1"/>
    </source>
</evidence>
<name>A0A2Z2MRE9_9EURY</name>
<dbReference type="InterPro" id="IPR052875">
    <property type="entry name" value="CRISPR_assoc_ribonuclease"/>
</dbReference>
<dbReference type="NCBIfam" id="TIGR02549">
    <property type="entry name" value="CRISPR_DxTHG"/>
    <property type="match status" value="1"/>
</dbReference>
<dbReference type="KEGG" id="tsl:A3L11_08460"/>
<protein>
    <recommendedName>
        <fullName evidence="5">CRISPR-associated protein</fullName>
    </recommendedName>
</protein>
<evidence type="ECO:0000259" key="1">
    <source>
        <dbReference type="Pfam" id="PF09455"/>
    </source>
</evidence>
<dbReference type="InterPro" id="IPR019016">
    <property type="entry name" value="Csx1-like_HEPN"/>
</dbReference>
<sequence length="499" mass="57775">MGRERVLVATWGNPFQWRPIRYRVECDRLGLENCRDVEMKNMSTLPVLIEALKPDRAIILALDTLANIRIRRGDSTYEPDLEAKELSDYAEVRKDVEERVRWFIEERVKPLVKSEEVERELDRVEILVGPGLGEFDNASVSGDMLDFYGFTLFELSQRLPGGDAEVFLDLTHGINFMPVLAYRALKNLLGLSAYINEVSFHVLNSEPYPQGSPEWAREAVKKSVLHMRLVESSPVRPKPLYSLIPEKPEWSAFISSVTNGFPLAFVTFYPKIDEVRNEIKGRYSEFLDSIEVKMSEDEMGVRKVYIRRNSNLSEDFRTEIKLFYLLRVLNQKFRGYPKREATLDEMFEITRLLFRKMPRIGAVTCRQLEEMKAFERGETVYGEHGPYHRKGLIDRLSRGKYWGALGEIAREVSSKKGAPYSRAQDLVRMKASSGGGINKNVCLRNFIAHSGFEFNITHVRYDKTEGKVYWFYGDRELLMKLCIGALETRLDRLEELEKC</sequence>
<proteinExistence type="predicted"/>
<dbReference type="Pfam" id="PF09455">
    <property type="entry name" value="Csx1_HEPN"/>
    <property type="match status" value="1"/>
</dbReference>
<dbReference type="EMBL" id="CP015103">
    <property type="protein sequence ID" value="ASJ09257.1"/>
    <property type="molecule type" value="Genomic_DNA"/>
</dbReference>
<evidence type="ECO:0000259" key="2">
    <source>
        <dbReference type="Pfam" id="PF22230"/>
    </source>
</evidence>